<keyword evidence="3" id="KW-1185">Reference proteome</keyword>
<proteinExistence type="predicted"/>
<evidence type="ECO:0000259" key="1">
    <source>
        <dbReference type="Pfam" id="PF14237"/>
    </source>
</evidence>
<name>A0A934NL45_9FLAO</name>
<sequence>MENTLNLLLQDTALKWYTVVNDRPVGPLSAKEIVQRIRANDLNFASHVWKDGFKGWTRI</sequence>
<feature type="non-terminal residue" evidence="2">
    <location>
        <position position="59"/>
    </location>
</feature>
<comment type="caution">
    <text evidence="2">The sequence shown here is derived from an EMBL/GenBank/DDBJ whole genome shotgun (WGS) entry which is preliminary data.</text>
</comment>
<dbReference type="Proteomes" id="UP000662373">
    <property type="component" value="Unassembled WGS sequence"/>
</dbReference>
<gene>
    <name evidence="2" type="ORF">JEM65_21950</name>
</gene>
<dbReference type="RefSeq" id="WP_199603900.1">
    <property type="nucleotide sequence ID" value="NZ_JAEHJZ010000535.1"/>
</dbReference>
<protein>
    <submittedName>
        <fullName evidence="2">DUF4339 domain-containing protein</fullName>
    </submittedName>
</protein>
<evidence type="ECO:0000313" key="3">
    <source>
        <dbReference type="Proteomes" id="UP000662373"/>
    </source>
</evidence>
<reference evidence="2 3" key="1">
    <citation type="submission" date="2020-09" db="EMBL/GenBank/DDBJ databases">
        <title>Draft genome of Gelidibacter salicanalis PAMC21136.</title>
        <authorList>
            <person name="Park H."/>
        </authorList>
    </citation>
    <scope>NUCLEOTIDE SEQUENCE [LARGE SCALE GENOMIC DNA]</scope>
    <source>
        <strain evidence="2 3">PAMC21136</strain>
    </source>
</reference>
<organism evidence="2 3">
    <name type="scientific">Gelidibacter salicanalis</name>
    <dbReference type="NCBI Taxonomy" id="291193"/>
    <lineage>
        <taxon>Bacteria</taxon>
        <taxon>Pseudomonadati</taxon>
        <taxon>Bacteroidota</taxon>
        <taxon>Flavobacteriia</taxon>
        <taxon>Flavobacteriales</taxon>
        <taxon>Flavobacteriaceae</taxon>
        <taxon>Gelidibacter</taxon>
    </lineage>
</organism>
<dbReference type="Pfam" id="PF14237">
    <property type="entry name" value="GYF_2"/>
    <property type="match status" value="1"/>
</dbReference>
<evidence type="ECO:0000313" key="2">
    <source>
        <dbReference type="EMBL" id="MBJ7883281.1"/>
    </source>
</evidence>
<dbReference type="EMBL" id="JAEHJZ010000535">
    <property type="protein sequence ID" value="MBJ7883281.1"/>
    <property type="molecule type" value="Genomic_DNA"/>
</dbReference>
<dbReference type="InterPro" id="IPR025640">
    <property type="entry name" value="GYF_2"/>
</dbReference>
<accession>A0A934NL45</accession>
<dbReference type="AlphaFoldDB" id="A0A934NL45"/>
<feature type="domain" description="GYF" evidence="1">
    <location>
        <begin position="16"/>
        <end position="59"/>
    </location>
</feature>